<name>A0A7X1NCI2_9BURK</name>
<feature type="compositionally biased region" description="Basic residues" evidence="1">
    <location>
        <begin position="72"/>
        <end position="81"/>
    </location>
</feature>
<dbReference type="RefSeq" id="WP_152760667.1">
    <property type="nucleotide sequence ID" value="NZ_WHNP01000017.1"/>
</dbReference>
<feature type="region of interest" description="Disordered" evidence="1">
    <location>
        <begin position="72"/>
        <end position="100"/>
    </location>
</feature>
<feature type="compositionally biased region" description="Low complexity" evidence="1">
    <location>
        <begin position="89"/>
        <end position="100"/>
    </location>
</feature>
<evidence type="ECO:0000313" key="3">
    <source>
        <dbReference type="Proteomes" id="UP000484381"/>
    </source>
</evidence>
<organism evidence="2 3">
    <name type="scientific">Paraburkholderia franconis</name>
    <dbReference type="NCBI Taxonomy" id="2654983"/>
    <lineage>
        <taxon>Bacteria</taxon>
        <taxon>Pseudomonadati</taxon>
        <taxon>Pseudomonadota</taxon>
        <taxon>Betaproteobacteria</taxon>
        <taxon>Burkholderiales</taxon>
        <taxon>Burkholderiaceae</taxon>
        <taxon>Paraburkholderia</taxon>
    </lineage>
</organism>
<dbReference type="Proteomes" id="UP000484381">
    <property type="component" value="Unassembled WGS sequence"/>
</dbReference>
<dbReference type="AlphaFoldDB" id="A0A7X1NCI2"/>
<proteinExistence type="predicted"/>
<protein>
    <submittedName>
        <fullName evidence="2">Uncharacterized protein</fullName>
    </submittedName>
</protein>
<evidence type="ECO:0000256" key="1">
    <source>
        <dbReference type="SAM" id="MobiDB-lite"/>
    </source>
</evidence>
<keyword evidence="3" id="KW-1185">Reference proteome</keyword>
<reference evidence="2 3" key="1">
    <citation type="submission" date="2019-10" db="EMBL/GenBank/DDBJ databases">
        <title>Paraburkholderia sp. isolated from nodules of Mimosa pudica from Brazilian Atlantic Forest soils.</title>
        <authorList>
            <person name="Paulitsch F."/>
            <person name="Hungria M."/>
            <person name="Dall'Agnol R."/>
        </authorList>
    </citation>
    <scope>NUCLEOTIDE SEQUENCE [LARGE SCALE GENOMIC DNA]</scope>
    <source>
        <strain evidence="2 3">CNPSo 3157</strain>
    </source>
</reference>
<sequence>MSFIVGIKGEKGRKETAILPPIGPATPVRNCFPAALLVAALRDASAHARRARAPDDVDACVVALRNFGSRRSACKRRHGRLHPQPPSGASPRPAGPAKMG</sequence>
<accession>A0A7X1NCI2</accession>
<comment type="caution">
    <text evidence="2">The sequence shown here is derived from an EMBL/GenBank/DDBJ whole genome shotgun (WGS) entry which is preliminary data.</text>
</comment>
<gene>
    <name evidence="2" type="ORF">GCT13_19495</name>
</gene>
<evidence type="ECO:0000313" key="2">
    <source>
        <dbReference type="EMBL" id="MPW19021.1"/>
    </source>
</evidence>
<dbReference type="EMBL" id="WHNP01000017">
    <property type="protein sequence ID" value="MPW19021.1"/>
    <property type="molecule type" value="Genomic_DNA"/>
</dbReference>